<dbReference type="GO" id="GO:0005886">
    <property type="term" value="C:plasma membrane"/>
    <property type="evidence" value="ECO:0007669"/>
    <property type="project" value="UniProtKB-SubCell"/>
</dbReference>
<organism evidence="6">
    <name type="scientific">Salix viminalis</name>
    <name type="common">Common osier</name>
    <name type="synonym">Basket willow</name>
    <dbReference type="NCBI Taxonomy" id="40686"/>
    <lineage>
        <taxon>Eukaryota</taxon>
        <taxon>Viridiplantae</taxon>
        <taxon>Streptophyta</taxon>
        <taxon>Embryophyta</taxon>
        <taxon>Tracheophyta</taxon>
        <taxon>Spermatophyta</taxon>
        <taxon>Magnoliopsida</taxon>
        <taxon>eudicotyledons</taxon>
        <taxon>Gunneridae</taxon>
        <taxon>Pentapetalae</taxon>
        <taxon>rosids</taxon>
        <taxon>fabids</taxon>
        <taxon>Malpighiales</taxon>
        <taxon>Salicaceae</taxon>
        <taxon>Saliceae</taxon>
        <taxon>Salix</taxon>
    </lineage>
</organism>
<evidence type="ECO:0000259" key="5">
    <source>
        <dbReference type="SMART" id="SM00768"/>
    </source>
</evidence>
<evidence type="ECO:0000256" key="1">
    <source>
        <dbReference type="ARBA" id="ARBA00004609"/>
    </source>
</evidence>
<proteinExistence type="predicted"/>
<evidence type="ECO:0000313" key="6">
    <source>
        <dbReference type="EMBL" id="VFU66401.1"/>
    </source>
</evidence>
<evidence type="ECO:0000256" key="3">
    <source>
        <dbReference type="ARBA" id="ARBA00022729"/>
    </source>
</evidence>
<name>A0A6N2NM01_SALVM</name>
<dbReference type="GO" id="GO:0009506">
    <property type="term" value="C:plasmodesma"/>
    <property type="evidence" value="ECO:0007669"/>
    <property type="project" value="UniProtKB-ARBA"/>
</dbReference>
<dbReference type="PANTHER" id="PTHR31044:SF52">
    <property type="entry name" value="OS01G0631500 PROTEIN"/>
    <property type="match status" value="1"/>
</dbReference>
<sequence>MKFLALALPCAPPCKNRESLSISMSKRRRRKGGEEEEEGRGFKPMGGRVIYSVMFCLLGLFLSSGSSVTVRLAKGNSKRADHGAKQAADHLNSISGSRRDITTPITTVPTIIPTIPTTSTPLINPNSDPDSTPPAATITPMVTPTSTTSPVSPGASWCIASPSASPTTLQVALDYACGYGGADCSAIQPSGSCYNPDNVHDHASYAFNSYYQKNPVPSSCNFGGTAATTSTNPSTGTCHFPSTSTSSSVLNTTNSNGATVYGAVPSNPTPSLATKSNEKPHFMSLTFSIILLAKLTSKSGLNSLINSLDLLP</sequence>
<dbReference type="FunFam" id="1.20.58.1040:FF:000007">
    <property type="entry name" value="PLASMODESMATA CALLOSE-BINDING PROTEIN 2"/>
    <property type="match status" value="1"/>
</dbReference>
<keyword evidence="2" id="KW-0472">Membrane</keyword>
<dbReference type="Gene3D" id="1.20.58.1040">
    <property type="match status" value="1"/>
</dbReference>
<keyword evidence="3" id="KW-0732">Signal</keyword>
<dbReference type="AlphaFoldDB" id="A0A6N2NM01"/>
<keyword evidence="2" id="KW-0336">GPI-anchor</keyword>
<dbReference type="EMBL" id="CAADRP010002351">
    <property type="protein sequence ID" value="VFU66401.1"/>
    <property type="molecule type" value="Genomic_DNA"/>
</dbReference>
<evidence type="ECO:0000256" key="2">
    <source>
        <dbReference type="ARBA" id="ARBA00022622"/>
    </source>
</evidence>
<keyword evidence="2" id="KW-0325">Glycoprotein</keyword>
<dbReference type="InterPro" id="IPR044788">
    <property type="entry name" value="X8_dom_prot"/>
</dbReference>
<keyword evidence="2" id="KW-0449">Lipoprotein</keyword>
<gene>
    <name evidence="6" type="ORF">SVIM_LOCUS515496</name>
</gene>
<accession>A0A6N2NM01</accession>
<feature type="region of interest" description="Disordered" evidence="4">
    <location>
        <begin position="81"/>
        <end position="100"/>
    </location>
</feature>
<feature type="region of interest" description="Disordered" evidence="4">
    <location>
        <begin position="21"/>
        <end position="41"/>
    </location>
</feature>
<evidence type="ECO:0000256" key="4">
    <source>
        <dbReference type="SAM" id="MobiDB-lite"/>
    </source>
</evidence>
<dbReference type="Pfam" id="PF07983">
    <property type="entry name" value="X8"/>
    <property type="match status" value="1"/>
</dbReference>
<feature type="compositionally biased region" description="Low complexity" evidence="4">
    <location>
        <begin position="111"/>
        <end position="125"/>
    </location>
</feature>
<comment type="subcellular location">
    <subcellularLocation>
        <location evidence="1">Cell membrane</location>
        <topology evidence="1">Lipid-anchor</topology>
        <topology evidence="1">GPI-anchor</topology>
    </subcellularLocation>
</comment>
<protein>
    <recommendedName>
        <fullName evidence="5">X8 domain-containing protein</fullName>
    </recommendedName>
</protein>
<dbReference type="SMART" id="SM00768">
    <property type="entry name" value="X8"/>
    <property type="match status" value="1"/>
</dbReference>
<feature type="domain" description="X8" evidence="5">
    <location>
        <begin position="156"/>
        <end position="240"/>
    </location>
</feature>
<feature type="region of interest" description="Disordered" evidence="4">
    <location>
        <begin position="111"/>
        <end position="131"/>
    </location>
</feature>
<dbReference type="GO" id="GO:0098552">
    <property type="term" value="C:side of membrane"/>
    <property type="evidence" value="ECO:0007669"/>
    <property type="project" value="UniProtKB-KW"/>
</dbReference>
<dbReference type="InterPro" id="IPR012946">
    <property type="entry name" value="X8"/>
</dbReference>
<reference evidence="6" key="1">
    <citation type="submission" date="2019-03" db="EMBL/GenBank/DDBJ databases">
        <authorList>
            <person name="Mank J."/>
            <person name="Almeida P."/>
        </authorList>
    </citation>
    <scope>NUCLEOTIDE SEQUENCE</scope>
    <source>
        <strain evidence="6">78183</strain>
    </source>
</reference>
<dbReference type="PANTHER" id="PTHR31044">
    <property type="entry name" value="BETA-1,3 GLUCANASE"/>
    <property type="match status" value="1"/>
</dbReference>